<dbReference type="GO" id="GO:0004674">
    <property type="term" value="F:protein serine/threonine kinase activity"/>
    <property type="evidence" value="ECO:0007669"/>
    <property type="project" value="TreeGrafter"/>
</dbReference>
<reference evidence="2 3" key="2">
    <citation type="submission" date="2018-11" db="EMBL/GenBank/DDBJ databases">
        <authorList>
            <consortium name="Pathogen Informatics"/>
        </authorList>
    </citation>
    <scope>NUCLEOTIDE SEQUENCE [LARGE SCALE GENOMIC DNA]</scope>
</reference>
<dbReference type="PANTHER" id="PTHR12450">
    <property type="entry name" value="DENTIN MATRIX PROTEIN 4 PROTEIN FAM20"/>
    <property type="match status" value="1"/>
</dbReference>
<organism evidence="4">
    <name type="scientific">Onchocerca flexuosa</name>
    <dbReference type="NCBI Taxonomy" id="387005"/>
    <lineage>
        <taxon>Eukaryota</taxon>
        <taxon>Metazoa</taxon>
        <taxon>Ecdysozoa</taxon>
        <taxon>Nematoda</taxon>
        <taxon>Chromadorea</taxon>
        <taxon>Rhabditida</taxon>
        <taxon>Spirurina</taxon>
        <taxon>Spiruromorpha</taxon>
        <taxon>Filarioidea</taxon>
        <taxon>Onchocercidae</taxon>
        <taxon>Onchocerca</taxon>
    </lineage>
</organism>
<name>A0A183I1J3_9BILA</name>
<dbReference type="GO" id="GO:0005524">
    <property type="term" value="F:ATP binding"/>
    <property type="evidence" value="ECO:0007669"/>
    <property type="project" value="UniProtKB-KW"/>
</dbReference>
<accession>A0A183I1J3</accession>
<evidence type="ECO:0000256" key="1">
    <source>
        <dbReference type="PIRSR" id="PIRSR624869-2"/>
    </source>
</evidence>
<evidence type="ECO:0000313" key="3">
    <source>
        <dbReference type="Proteomes" id="UP000267606"/>
    </source>
</evidence>
<gene>
    <name evidence="2" type="ORF">OFLC_LOCUS13605</name>
</gene>
<dbReference type="InterPro" id="IPR024869">
    <property type="entry name" value="FAM20"/>
</dbReference>
<keyword evidence="3" id="KW-1185">Reference proteome</keyword>
<dbReference type="PANTHER" id="PTHR12450:SF22">
    <property type="entry name" value="EXTRACELLULAR SERINE_THREONINE PROTEIN CG31145"/>
    <property type="match status" value="1"/>
</dbReference>
<dbReference type="STRING" id="387005.A0A183I1J3"/>
<evidence type="ECO:0000313" key="2">
    <source>
        <dbReference type="EMBL" id="VDP14190.1"/>
    </source>
</evidence>
<keyword evidence="1" id="KW-0547">Nucleotide-binding</keyword>
<feature type="binding site" evidence="1">
    <location>
        <position position="183"/>
    </location>
    <ligand>
        <name>ATP</name>
        <dbReference type="ChEBI" id="CHEBI:30616"/>
    </ligand>
</feature>
<feature type="binding site" evidence="1">
    <location>
        <position position="167"/>
    </location>
    <ligand>
        <name>ATP</name>
        <dbReference type="ChEBI" id="CHEBI:30616"/>
    </ligand>
</feature>
<dbReference type="GO" id="GO:0005794">
    <property type="term" value="C:Golgi apparatus"/>
    <property type="evidence" value="ECO:0007669"/>
    <property type="project" value="TreeGrafter"/>
</dbReference>
<dbReference type="AlphaFoldDB" id="A0A183I1J3"/>
<reference evidence="4" key="1">
    <citation type="submission" date="2016-06" db="UniProtKB">
        <authorList>
            <consortium name="WormBaseParasite"/>
        </authorList>
    </citation>
    <scope>IDENTIFICATION</scope>
</reference>
<dbReference type="EMBL" id="UZAJ01040289">
    <property type="protein sequence ID" value="VDP14190.1"/>
    <property type="molecule type" value="Genomic_DNA"/>
</dbReference>
<evidence type="ECO:0000313" key="4">
    <source>
        <dbReference type="WBParaSite" id="OFLC_0001360601-mRNA-1"/>
    </source>
</evidence>
<proteinExistence type="predicted"/>
<dbReference type="Proteomes" id="UP000267606">
    <property type="component" value="Unassembled WGS sequence"/>
</dbReference>
<keyword evidence="1" id="KW-0067">ATP-binding</keyword>
<protein>
    <submittedName>
        <fullName evidence="4">SnoaL-like domain-containing protein</fullName>
    </submittedName>
</protein>
<dbReference type="WBParaSite" id="OFLC_0001360601-mRNA-1">
    <property type="protein sequence ID" value="OFLC_0001360601-mRNA-1"/>
    <property type="gene ID" value="OFLC_0001360601"/>
</dbReference>
<sequence length="224" mass="26606">MRIYIRKLAITVCITFFTIIILLSVIRKDENSEWLKRYQKLDFPRPIPHAAYVQEQNIYKLMTKDSDISRFLVPHINWTLAKQLDQYLLDLNISEMIAKECPNNETLRQFWKNKIGKIIPERDSWEKFYADIGSCDVYRNDEVVENLLNDLSKLPLKSVSIMDGGTQVKLVFTFENDQQAVFKPMRYTFFIFRALIPTKKGKFRAVENIASYIYTWREWGWRGA</sequence>